<dbReference type="PIRSF" id="PIRSF031644">
    <property type="entry name" value="UCP031644"/>
    <property type="match status" value="1"/>
</dbReference>
<dbReference type="SUPFAM" id="SSF55136">
    <property type="entry name" value="Probable bacterial effector-binding domain"/>
    <property type="match status" value="1"/>
</dbReference>
<dbReference type="RefSeq" id="WP_307363305.1">
    <property type="nucleotide sequence ID" value="NZ_JAUSXK010000001.1"/>
</dbReference>
<name>A0ABU0PCU5_9MICO</name>
<dbReference type="Proteomes" id="UP001239085">
    <property type="component" value="Unassembled WGS sequence"/>
</dbReference>
<sequence>MSDKVDFKRTIDAYRARKGRFDVIDVPELSYLMIDGHGDPNSAPEFTTAVEALYPLAYGLKFASKRTLERDYTVMPLEGLWWADDHSAFTASRDKSKWDWTLMIMQPEWIDHEMFADAVATASAKNPDARVHDVRFGSYAEGRCVQTLHVGAFDDEAPVLTEMHDVFIPRNGLRMTGKHHEIYLSDPRKGDSANRRTILRQPVAAV</sequence>
<feature type="domain" description="GyrI-like small molecule binding" evidence="1">
    <location>
        <begin position="23"/>
        <end position="197"/>
    </location>
</feature>
<dbReference type="InterPro" id="IPR029442">
    <property type="entry name" value="GyrI-like"/>
</dbReference>
<dbReference type="InterPro" id="IPR011256">
    <property type="entry name" value="Reg_factor_effector_dom_sf"/>
</dbReference>
<proteinExistence type="predicted"/>
<evidence type="ECO:0000313" key="3">
    <source>
        <dbReference type="Proteomes" id="UP001239085"/>
    </source>
</evidence>
<evidence type="ECO:0000313" key="2">
    <source>
        <dbReference type="EMBL" id="MDQ0645143.1"/>
    </source>
</evidence>
<keyword evidence="3" id="KW-1185">Reference proteome</keyword>
<dbReference type="EMBL" id="JAUSXK010000001">
    <property type="protein sequence ID" value="MDQ0645143.1"/>
    <property type="molecule type" value="Genomic_DNA"/>
</dbReference>
<reference evidence="2 3" key="1">
    <citation type="submission" date="2023-07" db="EMBL/GenBank/DDBJ databases">
        <title>Comparative genomics of wheat-associated soil bacteria to identify genetic determinants of phenazine resistance.</title>
        <authorList>
            <person name="Mouncey N."/>
        </authorList>
    </citation>
    <scope>NUCLEOTIDE SEQUENCE [LARGE SCALE GENOMIC DNA]</scope>
    <source>
        <strain evidence="2 3">W2I7</strain>
    </source>
</reference>
<dbReference type="Pfam" id="PF06445">
    <property type="entry name" value="GyrI-like"/>
    <property type="match status" value="1"/>
</dbReference>
<gene>
    <name evidence="2" type="ORF">QFZ46_003303</name>
</gene>
<accession>A0ABU0PCU5</accession>
<evidence type="ECO:0000259" key="1">
    <source>
        <dbReference type="Pfam" id="PF06445"/>
    </source>
</evidence>
<protein>
    <recommendedName>
        <fullName evidence="1">GyrI-like small molecule binding domain-containing protein</fullName>
    </recommendedName>
</protein>
<comment type="caution">
    <text evidence="2">The sequence shown here is derived from an EMBL/GenBank/DDBJ whole genome shotgun (WGS) entry which is preliminary data.</text>
</comment>
<dbReference type="InterPro" id="IPR008319">
    <property type="entry name" value="GyrI-like_CCH_Lin2189-like"/>
</dbReference>
<organism evidence="2 3">
    <name type="scientific">Microbacterium murale</name>
    <dbReference type="NCBI Taxonomy" id="1081040"/>
    <lineage>
        <taxon>Bacteria</taxon>
        <taxon>Bacillati</taxon>
        <taxon>Actinomycetota</taxon>
        <taxon>Actinomycetes</taxon>
        <taxon>Micrococcales</taxon>
        <taxon>Microbacteriaceae</taxon>
        <taxon>Microbacterium</taxon>
    </lineage>
</organism>
<dbReference type="Gene3D" id="3.20.80.10">
    <property type="entry name" value="Regulatory factor, effector binding domain"/>
    <property type="match status" value="1"/>
</dbReference>